<evidence type="ECO:0000259" key="1">
    <source>
        <dbReference type="SMART" id="SM00256"/>
    </source>
</evidence>
<accession>A0A0B7FLT6</accession>
<dbReference type="CDD" id="cd09917">
    <property type="entry name" value="F-box_SF"/>
    <property type="match status" value="1"/>
</dbReference>
<dbReference type="SUPFAM" id="SSF81383">
    <property type="entry name" value="F-box domain"/>
    <property type="match status" value="1"/>
</dbReference>
<dbReference type="SMART" id="SM00256">
    <property type="entry name" value="FBOX"/>
    <property type="match status" value="1"/>
</dbReference>
<gene>
    <name evidence="2" type="ORF">RSOLAG1IB_08401</name>
</gene>
<organism evidence="2 3">
    <name type="scientific">Thanatephorus cucumeris (strain AG1-IB / isolate 7/3/14)</name>
    <name type="common">Lettuce bottom rot fungus</name>
    <name type="synonym">Rhizoctonia solani</name>
    <dbReference type="NCBI Taxonomy" id="1108050"/>
    <lineage>
        <taxon>Eukaryota</taxon>
        <taxon>Fungi</taxon>
        <taxon>Dikarya</taxon>
        <taxon>Basidiomycota</taxon>
        <taxon>Agaricomycotina</taxon>
        <taxon>Agaricomycetes</taxon>
        <taxon>Cantharellales</taxon>
        <taxon>Ceratobasidiaceae</taxon>
        <taxon>Rhizoctonia</taxon>
        <taxon>Rhizoctonia solani AG-1</taxon>
    </lineage>
</organism>
<feature type="domain" description="F-box" evidence="1">
    <location>
        <begin position="12"/>
        <end position="52"/>
    </location>
</feature>
<keyword evidence="3" id="KW-1185">Reference proteome</keyword>
<dbReference type="Proteomes" id="UP000059188">
    <property type="component" value="Unassembled WGS sequence"/>
</dbReference>
<dbReference type="InterPro" id="IPR036047">
    <property type="entry name" value="F-box-like_dom_sf"/>
</dbReference>
<dbReference type="Pfam" id="PF00646">
    <property type="entry name" value="F-box"/>
    <property type="match status" value="1"/>
</dbReference>
<name>A0A0B7FLT6_THACB</name>
<sequence>MDSETRVKSILFPTEVLLCILHHCNYRSILRFSTTCKNAYEIVRQSISLQLHIELEVNGLEIANIDRSSDRSHDYASILEELKDYRDAWLNFRLGPETLKQVRKPTGYNPRYELNNETYFRAFHQLVHDEDNGSEGGPTSDYIQVVKFNSLVHSPLLKFKSIHEFAVDSNGDLIVLVEYDKEYERYRERFTYITFRRVHLHLRHITTGESHSLARFPIITVQLRSLDDQPWGFTRGCPIIMKDLLVVHFVRRILIGDPSLRGDPSTDGEILIWNWRSGALLGRINCGTERAKSVFLDESHLVVYSPFPHLNTESEVVGLNQVALFVYRVPNAPASHEEIITSHIHVPSYTVLDPILIFELPKLHAAYEIFSYDLGKSLALPGDLAYKSDVADE</sequence>
<evidence type="ECO:0000313" key="2">
    <source>
        <dbReference type="EMBL" id="CEL57168.1"/>
    </source>
</evidence>
<proteinExistence type="predicted"/>
<dbReference type="AlphaFoldDB" id="A0A0B7FLT6"/>
<dbReference type="OrthoDB" id="2745718at2759"/>
<dbReference type="EMBL" id="LN679127">
    <property type="protein sequence ID" value="CEL57168.1"/>
    <property type="molecule type" value="Genomic_DNA"/>
</dbReference>
<evidence type="ECO:0000313" key="3">
    <source>
        <dbReference type="Proteomes" id="UP000059188"/>
    </source>
</evidence>
<reference evidence="2 3" key="1">
    <citation type="submission" date="2014-11" db="EMBL/GenBank/DDBJ databases">
        <authorList>
            <person name="Wibberg Daniel"/>
        </authorList>
    </citation>
    <scope>NUCLEOTIDE SEQUENCE [LARGE SCALE GENOMIC DNA]</scope>
    <source>
        <strain evidence="2">Rhizoctonia solani AG1-IB 7/3/14</strain>
    </source>
</reference>
<protein>
    <recommendedName>
        <fullName evidence="1">F-box domain-containing protein</fullName>
    </recommendedName>
</protein>
<dbReference type="InterPro" id="IPR001810">
    <property type="entry name" value="F-box_dom"/>
</dbReference>